<organism evidence="1 2">
    <name type="scientific">Streptococcus mutans serotype c (strain ATCC 700610 / UA159)</name>
    <dbReference type="NCBI Taxonomy" id="210007"/>
    <lineage>
        <taxon>Bacteria</taxon>
        <taxon>Bacillati</taxon>
        <taxon>Bacillota</taxon>
        <taxon>Bacilli</taxon>
        <taxon>Lactobacillales</taxon>
        <taxon>Streptococcaceae</taxon>
        <taxon>Streptococcus</taxon>
    </lineage>
</organism>
<dbReference type="PATRIC" id="fig|210007.7.peg.538"/>
<protein>
    <recommendedName>
        <fullName evidence="3">DUF4071 domain-containing protein</fullName>
    </recommendedName>
</protein>
<reference evidence="1 2" key="1">
    <citation type="journal article" date="2002" name="Proc. Natl. Acad. Sci. U.S.A.">
        <title>Genome sequence of Streptococcus mutans UA159, a cariogenic dental pathogen.</title>
        <authorList>
            <person name="Ajdic D."/>
            <person name="McShan W.M."/>
            <person name="McLaughlin R.E."/>
            <person name="Savic G."/>
            <person name="Chang J."/>
            <person name="Carson M.B."/>
            <person name="Primeaux C."/>
            <person name="Tian R."/>
            <person name="Kenton S."/>
            <person name="Jia H."/>
            <person name="Lin S."/>
            <person name="Qian Y."/>
            <person name="Li S."/>
            <person name="Zhu H."/>
            <person name="Najar F."/>
            <person name="Lai H."/>
            <person name="White J."/>
            <person name="Roe B.A."/>
            <person name="Ferretti J.J."/>
        </authorList>
    </citation>
    <scope>NUCLEOTIDE SEQUENCE [LARGE SCALE GENOMIC DNA]</scope>
    <source>
        <strain evidence="2">ATCC 700610 / UA159</strain>
    </source>
</reference>
<dbReference type="STRING" id="210007.SMU_606"/>
<dbReference type="eggNOG" id="COG0457">
    <property type="taxonomic scope" value="Bacteria"/>
</dbReference>
<proteinExistence type="predicted"/>
<evidence type="ECO:0000313" key="2">
    <source>
        <dbReference type="Proteomes" id="UP000002512"/>
    </source>
</evidence>
<dbReference type="KEGG" id="smu:SMU_606"/>
<dbReference type="AlphaFoldDB" id="Q8DV93"/>
<dbReference type="Pfam" id="PF20308">
    <property type="entry name" value="TPR-S"/>
    <property type="match status" value="1"/>
</dbReference>
<dbReference type="RefSeq" id="WP_002263244.1">
    <property type="nucleotide sequence ID" value="NC_004350.2"/>
</dbReference>
<dbReference type="OrthoDB" id="9815193at2"/>
<dbReference type="InterPro" id="IPR046880">
    <property type="entry name" value="TPR-S"/>
</dbReference>
<evidence type="ECO:0000313" key="1">
    <source>
        <dbReference type="EMBL" id="AAN58344.1"/>
    </source>
</evidence>
<name>Q8DV93_STRMU</name>
<dbReference type="Proteomes" id="UP000002512">
    <property type="component" value="Chromosome"/>
</dbReference>
<accession>Q8DV93</accession>
<dbReference type="HOGENOM" id="CLU_049144_0_0_9"/>
<evidence type="ECO:0008006" key="3">
    <source>
        <dbReference type="Google" id="ProtNLM"/>
    </source>
</evidence>
<dbReference type="EMBL" id="AE014133">
    <property type="protein sequence ID" value="AAN58344.1"/>
    <property type="molecule type" value="Genomic_DNA"/>
</dbReference>
<gene>
    <name evidence="1" type="ordered locus">SMU_606</name>
</gene>
<sequence length="415" mass="48557">MNGKKYCFVVMGFGKKTDPYTGRNINLDETYEKVIQPLFYEEFPNFELIRADELVGSNVIDKNMYNLLLKAELVIADITTDNANALYELGVRHALRPFSTIIMCQKREREFGFDLNHTRILTYNNFGEKLESDESFPIRNKLKKYVEEALLNKPEEEKIDSPFYTYLPKVTPPSYDQEYQYNAVKATKNTKIIGNLIKSAKQAMLDNDFKQAKKYWKQLSQKSPDEIYFVQQLALATYKSKEPTQTDALMEALEIINKLPLDKTLEVESLSIAAAIYKNLYRVNKNPDYLRRAIAFSKKAYIVTNDYYPGENYINCLLLEAFNYSKDEEKVCYAKLEAQKTYKELLKIIKNNDDEDDYWKYATQAVAYKFFNKESDYLTSKSTFESKCQSDWEKLTFNNTISELEEIKRVLFSNN</sequence>
<keyword evidence="2" id="KW-1185">Reference proteome</keyword>